<evidence type="ECO:0000256" key="8">
    <source>
        <dbReference type="ARBA" id="ARBA00022833"/>
    </source>
</evidence>
<dbReference type="Pfam" id="PF02244">
    <property type="entry name" value="Propep_M14"/>
    <property type="match status" value="1"/>
</dbReference>
<keyword evidence="4" id="KW-0645">Protease</keyword>
<dbReference type="SUPFAM" id="SSF54897">
    <property type="entry name" value="Protease propeptides/inhibitors"/>
    <property type="match status" value="1"/>
</dbReference>
<name>V4A2U5_LOTGI</name>
<dbReference type="Gene3D" id="3.30.70.340">
    <property type="entry name" value="Metallocarboxypeptidase-like"/>
    <property type="match status" value="1"/>
</dbReference>
<dbReference type="Gene3D" id="3.40.630.10">
    <property type="entry name" value="Zn peptidases"/>
    <property type="match status" value="1"/>
</dbReference>
<sequence>MKMGKEIGCLLVLIVFTLAQNIDKPFLGHKVLRIKPSTPEDVQTLSNLENNLELDFWHMPHSDDGHMDVRVKPEFLQQLLNKVKLLNLEYQEIIQDVQSLVDHEHRSVRSKRAISDLQSYTTTYLSYAQINEFLGRVARESGYSQQVYLGTSYEGRPTYAIKIGYSSNNPNKPAIFIDAGFHAREWIAPATAINFIYQLAINPNEDSQLDELVDKFDFYIVPIVNPDGYEYSRQNGNNRFWRKTRSQTSSKCFGVDINRNFGYQWNPSAGGSRYPCSDLYAGNSSFSEIESQNIRNFMISKRPNLKGYLTLHSYGQFWLYPWGYSASDVPSDNSILEAIARNATSAMQNRYTIGRSAAVLYVAAGGSDDYAKGAAGIPYAYTVELPPTGYTNRGFALPVSSIPGVATDTLKGLKAFSYSVANRIGLSAAPPTTTRAPYVPPNNQLTNNYYQFWWNHYFGK</sequence>
<keyword evidence="7" id="KW-0378">Hydrolase</keyword>
<dbReference type="AlphaFoldDB" id="V4A2U5"/>
<keyword evidence="9" id="KW-0482">Metalloprotease</keyword>
<dbReference type="FunFam" id="3.40.630.10:FF:000084">
    <property type="entry name" value="Carboxypeptidase B2"/>
    <property type="match status" value="1"/>
</dbReference>
<dbReference type="PRINTS" id="PR00765">
    <property type="entry name" value="CRBOXYPTASEA"/>
</dbReference>
<dbReference type="PROSITE" id="PS52035">
    <property type="entry name" value="PEPTIDASE_M14"/>
    <property type="match status" value="1"/>
</dbReference>
<evidence type="ECO:0000256" key="11">
    <source>
        <dbReference type="PROSITE-ProRule" id="PRU01379"/>
    </source>
</evidence>
<dbReference type="InterPro" id="IPR003146">
    <property type="entry name" value="M14A_act_pep"/>
</dbReference>
<feature type="active site" description="Proton donor/acceptor" evidence="11">
    <location>
        <position position="384"/>
    </location>
</feature>
<evidence type="ECO:0000256" key="2">
    <source>
        <dbReference type="ARBA" id="ARBA00005988"/>
    </source>
</evidence>
<dbReference type="InterPro" id="IPR000834">
    <property type="entry name" value="Peptidase_M14"/>
</dbReference>
<evidence type="ECO:0000313" key="15">
    <source>
        <dbReference type="Proteomes" id="UP000030746"/>
    </source>
</evidence>
<evidence type="ECO:0000256" key="4">
    <source>
        <dbReference type="ARBA" id="ARBA00022670"/>
    </source>
</evidence>
<evidence type="ECO:0000256" key="7">
    <source>
        <dbReference type="ARBA" id="ARBA00022801"/>
    </source>
</evidence>
<evidence type="ECO:0000256" key="3">
    <source>
        <dbReference type="ARBA" id="ARBA00022645"/>
    </source>
</evidence>
<dbReference type="CDD" id="cd03860">
    <property type="entry name" value="M14_CP_A-B_like"/>
    <property type="match status" value="1"/>
</dbReference>
<comment type="similarity">
    <text evidence="2 11">Belongs to the peptidase M14 family.</text>
</comment>
<dbReference type="KEGG" id="lgi:LOTGIDRAFT_233512"/>
<feature type="domain" description="Peptidase M14" evidence="13">
    <location>
        <begin position="123"/>
        <end position="420"/>
    </location>
</feature>
<dbReference type="Pfam" id="PF00246">
    <property type="entry name" value="Peptidase_M14"/>
    <property type="match status" value="1"/>
</dbReference>
<dbReference type="EMBL" id="KB202284">
    <property type="protein sequence ID" value="ESO91017.1"/>
    <property type="molecule type" value="Genomic_DNA"/>
</dbReference>
<evidence type="ECO:0000259" key="13">
    <source>
        <dbReference type="PROSITE" id="PS52035"/>
    </source>
</evidence>
<evidence type="ECO:0000256" key="12">
    <source>
        <dbReference type="SAM" id="SignalP"/>
    </source>
</evidence>
<dbReference type="CTD" id="20249286"/>
<keyword evidence="3" id="KW-0121">Carboxypeptidase</keyword>
<dbReference type="FunFam" id="3.30.70.340:FF:000001">
    <property type="entry name" value="Carboxypeptidase A5"/>
    <property type="match status" value="1"/>
</dbReference>
<dbReference type="Proteomes" id="UP000030746">
    <property type="component" value="Unassembled WGS sequence"/>
</dbReference>
<reference evidence="14 15" key="1">
    <citation type="journal article" date="2013" name="Nature">
        <title>Insights into bilaterian evolution from three spiralian genomes.</title>
        <authorList>
            <person name="Simakov O."/>
            <person name="Marletaz F."/>
            <person name="Cho S.J."/>
            <person name="Edsinger-Gonzales E."/>
            <person name="Havlak P."/>
            <person name="Hellsten U."/>
            <person name="Kuo D.H."/>
            <person name="Larsson T."/>
            <person name="Lv J."/>
            <person name="Arendt D."/>
            <person name="Savage R."/>
            <person name="Osoegawa K."/>
            <person name="de Jong P."/>
            <person name="Grimwood J."/>
            <person name="Chapman J.A."/>
            <person name="Shapiro H."/>
            <person name="Aerts A."/>
            <person name="Otillar R.P."/>
            <person name="Terry A.Y."/>
            <person name="Boore J.L."/>
            <person name="Grigoriev I.V."/>
            <person name="Lindberg D.R."/>
            <person name="Seaver E.C."/>
            <person name="Weisblat D.A."/>
            <person name="Putnam N.H."/>
            <person name="Rokhsar D.S."/>
        </authorList>
    </citation>
    <scope>NUCLEOTIDE SEQUENCE [LARGE SCALE GENOMIC DNA]</scope>
</reference>
<dbReference type="RefSeq" id="XP_009058288.1">
    <property type="nucleotide sequence ID" value="XM_009060040.1"/>
</dbReference>
<evidence type="ECO:0000256" key="1">
    <source>
        <dbReference type="ARBA" id="ARBA00001947"/>
    </source>
</evidence>
<keyword evidence="15" id="KW-1185">Reference proteome</keyword>
<dbReference type="GO" id="GO:0006508">
    <property type="term" value="P:proteolysis"/>
    <property type="evidence" value="ECO:0007669"/>
    <property type="project" value="UniProtKB-KW"/>
</dbReference>
<evidence type="ECO:0000256" key="10">
    <source>
        <dbReference type="ARBA" id="ARBA00023157"/>
    </source>
</evidence>
<dbReference type="GO" id="GO:0005615">
    <property type="term" value="C:extracellular space"/>
    <property type="evidence" value="ECO:0007669"/>
    <property type="project" value="TreeGrafter"/>
</dbReference>
<dbReference type="OMA" id="QFETNRM"/>
<keyword evidence="6 12" id="KW-0732">Signal</keyword>
<dbReference type="PANTHER" id="PTHR11705">
    <property type="entry name" value="PROTEASE FAMILY M14 CARBOXYPEPTIDASE A,B"/>
    <property type="match status" value="1"/>
</dbReference>
<evidence type="ECO:0000313" key="14">
    <source>
        <dbReference type="EMBL" id="ESO91017.1"/>
    </source>
</evidence>
<gene>
    <name evidence="14" type="ORF">LOTGIDRAFT_233512</name>
</gene>
<protein>
    <recommendedName>
        <fullName evidence="13">Peptidase M14 domain-containing protein</fullName>
    </recommendedName>
</protein>
<dbReference type="HOGENOM" id="CLU_019326_2_1_1"/>
<dbReference type="GeneID" id="20249286"/>
<evidence type="ECO:0000256" key="6">
    <source>
        <dbReference type="ARBA" id="ARBA00022729"/>
    </source>
</evidence>
<keyword evidence="8" id="KW-0862">Zinc</keyword>
<evidence type="ECO:0000256" key="9">
    <source>
        <dbReference type="ARBA" id="ARBA00023049"/>
    </source>
</evidence>
<evidence type="ECO:0000256" key="5">
    <source>
        <dbReference type="ARBA" id="ARBA00022723"/>
    </source>
</evidence>
<dbReference type="SUPFAM" id="SSF53187">
    <property type="entry name" value="Zn-dependent exopeptidases"/>
    <property type="match status" value="1"/>
</dbReference>
<dbReference type="InterPro" id="IPR057246">
    <property type="entry name" value="CARBOXYPEPT_ZN_1"/>
</dbReference>
<dbReference type="PANTHER" id="PTHR11705:SF91">
    <property type="entry name" value="FI01817P-RELATED"/>
    <property type="match status" value="1"/>
</dbReference>
<proteinExistence type="inferred from homology"/>
<comment type="cofactor">
    <cofactor evidence="1">
        <name>Zn(2+)</name>
        <dbReference type="ChEBI" id="CHEBI:29105"/>
    </cofactor>
</comment>
<feature type="signal peptide" evidence="12">
    <location>
        <begin position="1"/>
        <end position="19"/>
    </location>
</feature>
<feature type="chain" id="PRO_5004716317" description="Peptidase M14 domain-containing protein" evidence="12">
    <location>
        <begin position="20"/>
        <end position="460"/>
    </location>
</feature>
<keyword evidence="5" id="KW-0479">Metal-binding</keyword>
<dbReference type="GO" id="GO:0008270">
    <property type="term" value="F:zinc ion binding"/>
    <property type="evidence" value="ECO:0007669"/>
    <property type="project" value="InterPro"/>
</dbReference>
<dbReference type="OrthoDB" id="3626597at2759"/>
<dbReference type="SMART" id="SM00631">
    <property type="entry name" value="Zn_pept"/>
    <property type="match status" value="1"/>
</dbReference>
<keyword evidence="10" id="KW-1015">Disulfide bond</keyword>
<dbReference type="PROSITE" id="PS00132">
    <property type="entry name" value="CARBOXYPEPT_ZN_1"/>
    <property type="match status" value="1"/>
</dbReference>
<dbReference type="GO" id="GO:0004181">
    <property type="term" value="F:metallocarboxypeptidase activity"/>
    <property type="evidence" value="ECO:0007669"/>
    <property type="project" value="InterPro"/>
</dbReference>
<accession>V4A2U5</accession>
<dbReference type="InterPro" id="IPR036990">
    <property type="entry name" value="M14A-like_propep"/>
</dbReference>
<organism evidence="14 15">
    <name type="scientific">Lottia gigantea</name>
    <name type="common">Giant owl limpet</name>
    <dbReference type="NCBI Taxonomy" id="225164"/>
    <lineage>
        <taxon>Eukaryota</taxon>
        <taxon>Metazoa</taxon>
        <taxon>Spiralia</taxon>
        <taxon>Lophotrochozoa</taxon>
        <taxon>Mollusca</taxon>
        <taxon>Gastropoda</taxon>
        <taxon>Patellogastropoda</taxon>
        <taxon>Lottioidea</taxon>
        <taxon>Lottiidae</taxon>
        <taxon>Lottia</taxon>
    </lineage>
</organism>